<accession>A0ABV0J841</accession>
<sequence>MTSLSLRHNLLIRWTQRSLKSYISLACTASLRASWAIAALLGSNINLFWAAPGTAGGLGGAWSEWLPSRVTTQTACLSRTRQFLLAQRFVRVASDGTLTYGDVNSKLNISVFMICSELGDRVLVLVSSRDVSQAELQRIRTNITNSFRAQP</sequence>
<comment type="caution">
    <text evidence="1">The sequence shown here is derived from an EMBL/GenBank/DDBJ whole genome shotgun (WGS) entry which is preliminary data.</text>
</comment>
<dbReference type="Proteomes" id="UP001464891">
    <property type="component" value="Unassembled WGS sequence"/>
</dbReference>
<dbReference type="RefSeq" id="WP_190434971.1">
    <property type="nucleotide sequence ID" value="NZ_JAMPKM010000006.1"/>
</dbReference>
<evidence type="ECO:0000313" key="1">
    <source>
        <dbReference type="EMBL" id="MEP0817942.1"/>
    </source>
</evidence>
<protein>
    <submittedName>
        <fullName evidence="1">Uncharacterized protein</fullName>
    </submittedName>
</protein>
<name>A0ABV0J841_9CYAN</name>
<organism evidence="1 2">
    <name type="scientific">Trichocoleus desertorum GB2-A4</name>
    <dbReference type="NCBI Taxonomy" id="2933944"/>
    <lineage>
        <taxon>Bacteria</taxon>
        <taxon>Bacillati</taxon>
        <taxon>Cyanobacteriota</taxon>
        <taxon>Cyanophyceae</taxon>
        <taxon>Leptolyngbyales</taxon>
        <taxon>Trichocoleusaceae</taxon>
        <taxon>Trichocoleus</taxon>
    </lineage>
</organism>
<evidence type="ECO:0000313" key="2">
    <source>
        <dbReference type="Proteomes" id="UP001464891"/>
    </source>
</evidence>
<keyword evidence="2" id="KW-1185">Reference proteome</keyword>
<reference evidence="1 2" key="1">
    <citation type="submission" date="2022-04" db="EMBL/GenBank/DDBJ databases">
        <title>Positive selection, recombination, and allopatry shape intraspecific diversity of widespread and dominant cyanobacteria.</title>
        <authorList>
            <person name="Wei J."/>
            <person name="Shu W."/>
            <person name="Hu C."/>
        </authorList>
    </citation>
    <scope>NUCLEOTIDE SEQUENCE [LARGE SCALE GENOMIC DNA]</scope>
    <source>
        <strain evidence="1 2">GB2-A4</strain>
    </source>
</reference>
<gene>
    <name evidence="1" type="ORF">NC998_12635</name>
</gene>
<proteinExistence type="predicted"/>
<dbReference type="EMBL" id="JAMPKM010000006">
    <property type="protein sequence ID" value="MEP0817942.1"/>
    <property type="molecule type" value="Genomic_DNA"/>
</dbReference>